<dbReference type="InterPro" id="IPR014710">
    <property type="entry name" value="RmlC-like_jellyroll"/>
</dbReference>
<evidence type="ECO:0000259" key="15">
    <source>
        <dbReference type="PROSITE" id="PS50042"/>
    </source>
</evidence>
<dbReference type="CDD" id="cd00038">
    <property type="entry name" value="CAP_ED"/>
    <property type="match status" value="1"/>
</dbReference>
<dbReference type="Gene3D" id="3.90.70.10">
    <property type="entry name" value="Cysteine proteinases"/>
    <property type="match status" value="1"/>
</dbReference>
<keyword evidence="7 12" id="KW-0788">Thiol protease</keyword>
<evidence type="ECO:0000256" key="5">
    <source>
        <dbReference type="ARBA" id="ARBA00022692"/>
    </source>
</evidence>
<dbReference type="SUPFAM" id="SSF49758">
    <property type="entry name" value="Calpain large subunit, middle domain (domain III)"/>
    <property type="match status" value="1"/>
</dbReference>
<dbReference type="CTD" id="75578085"/>
<evidence type="ECO:0000256" key="4">
    <source>
        <dbReference type="ARBA" id="ARBA00022670"/>
    </source>
</evidence>
<evidence type="ECO:0000256" key="1">
    <source>
        <dbReference type="ARBA" id="ARBA00004141"/>
    </source>
</evidence>
<dbReference type="SUPFAM" id="SSF55785">
    <property type="entry name" value="PYP-like sensor domain (PAS domain)"/>
    <property type="match status" value="1"/>
</dbReference>
<dbReference type="InterPro" id="IPR022683">
    <property type="entry name" value="Calpain_III"/>
</dbReference>
<evidence type="ECO:0000256" key="12">
    <source>
        <dbReference type="PROSITE-ProRule" id="PRU00239"/>
    </source>
</evidence>
<feature type="transmembrane region" description="Helical" evidence="14">
    <location>
        <begin position="561"/>
        <end position="586"/>
    </location>
</feature>
<evidence type="ECO:0000256" key="11">
    <source>
        <dbReference type="PIRSR" id="PIRSR622684-1"/>
    </source>
</evidence>
<dbReference type="SMART" id="SM00720">
    <property type="entry name" value="calpain_III"/>
    <property type="match status" value="1"/>
</dbReference>
<keyword evidence="3" id="KW-0813">Transport</keyword>
<dbReference type="Gene3D" id="1.10.287.70">
    <property type="match status" value="1"/>
</dbReference>
<keyword evidence="18" id="KW-1185">Reference proteome</keyword>
<keyword evidence="8 14" id="KW-1133">Transmembrane helix</keyword>
<dbReference type="Gene3D" id="2.60.120.380">
    <property type="match status" value="1"/>
</dbReference>
<name>A0A922LZ46_SCHHA</name>
<feature type="domain" description="Cyclic nucleotide-binding" evidence="15">
    <location>
        <begin position="942"/>
        <end position="1006"/>
    </location>
</feature>
<dbReference type="GO" id="GO:0042391">
    <property type="term" value="P:regulation of membrane potential"/>
    <property type="evidence" value="ECO:0007669"/>
    <property type="project" value="TreeGrafter"/>
</dbReference>
<feature type="active site" evidence="11 12">
    <location>
        <position position="1802"/>
    </location>
</feature>
<dbReference type="PRINTS" id="PR00704">
    <property type="entry name" value="CALPAIN"/>
</dbReference>
<evidence type="ECO:0000256" key="7">
    <source>
        <dbReference type="ARBA" id="ARBA00022807"/>
    </source>
</evidence>
<keyword evidence="4 12" id="KW-0645">Protease</keyword>
<dbReference type="InterPro" id="IPR038765">
    <property type="entry name" value="Papain-like_cys_pep_sf"/>
</dbReference>
<comment type="similarity">
    <text evidence="2">Belongs to the peptidase C2 family.</text>
</comment>
<dbReference type="Pfam" id="PF01067">
    <property type="entry name" value="Calpain_III"/>
    <property type="match status" value="1"/>
</dbReference>
<evidence type="ECO:0000256" key="8">
    <source>
        <dbReference type="ARBA" id="ARBA00022989"/>
    </source>
</evidence>
<organism evidence="17 18">
    <name type="scientific">Schistosoma haematobium</name>
    <name type="common">Blood fluke</name>
    <dbReference type="NCBI Taxonomy" id="6185"/>
    <lineage>
        <taxon>Eukaryota</taxon>
        <taxon>Metazoa</taxon>
        <taxon>Spiralia</taxon>
        <taxon>Lophotrochozoa</taxon>
        <taxon>Platyhelminthes</taxon>
        <taxon>Trematoda</taxon>
        <taxon>Digenea</taxon>
        <taxon>Strigeidida</taxon>
        <taxon>Schistosomatoidea</taxon>
        <taxon>Schistosomatidae</taxon>
        <taxon>Schistosoma</taxon>
    </lineage>
</organism>
<feature type="transmembrane region" description="Helical" evidence="14">
    <location>
        <begin position="750"/>
        <end position="774"/>
    </location>
</feature>
<keyword evidence="5 14" id="KW-0812">Transmembrane</keyword>
<comment type="subcellular location">
    <subcellularLocation>
        <location evidence="1">Membrane</location>
        <topology evidence="1">Multi-pass membrane protein</topology>
    </subcellularLocation>
</comment>
<protein>
    <submittedName>
        <fullName evidence="17">Potassium voltage-gated channel sub H member 8</fullName>
    </submittedName>
</protein>
<dbReference type="RefSeq" id="XP_051075163.1">
    <property type="nucleotide sequence ID" value="XM_051218581.1"/>
</dbReference>
<dbReference type="InterPro" id="IPR050818">
    <property type="entry name" value="KCNH_animal-type"/>
</dbReference>
<dbReference type="CDD" id="cd00130">
    <property type="entry name" value="PAS"/>
    <property type="match status" value="1"/>
</dbReference>
<dbReference type="Pfam" id="PF00520">
    <property type="entry name" value="Ion_trans"/>
    <property type="match status" value="1"/>
</dbReference>
<dbReference type="InterPro" id="IPR000595">
    <property type="entry name" value="cNMP-bd_dom"/>
</dbReference>
<dbReference type="GO" id="GO:0005249">
    <property type="term" value="F:voltage-gated potassium channel activity"/>
    <property type="evidence" value="ECO:0007669"/>
    <property type="project" value="TreeGrafter"/>
</dbReference>
<keyword evidence="6 12" id="KW-0378">Hydrolase</keyword>
<feature type="domain" description="Calpain catalytic" evidence="16">
    <location>
        <begin position="1588"/>
        <end position="1886"/>
    </location>
</feature>
<feature type="region of interest" description="Disordered" evidence="13">
    <location>
        <begin position="1279"/>
        <end position="1301"/>
    </location>
</feature>
<evidence type="ECO:0000256" key="9">
    <source>
        <dbReference type="ARBA" id="ARBA00023065"/>
    </source>
</evidence>
<dbReference type="SMART" id="SM00100">
    <property type="entry name" value="cNMP"/>
    <property type="match status" value="1"/>
</dbReference>
<dbReference type="EMBL" id="AMPZ03000001">
    <property type="protein sequence ID" value="KAH9596466.1"/>
    <property type="molecule type" value="Genomic_DNA"/>
</dbReference>
<accession>A0A922LZ46</accession>
<evidence type="ECO:0000256" key="14">
    <source>
        <dbReference type="SAM" id="Phobius"/>
    </source>
</evidence>
<reference evidence="17" key="4">
    <citation type="journal article" date="2022" name="PLoS Pathog.">
        <title>Chromosome-level genome of Schistosoma haematobium underpins genome-wide explorations of molecular variation.</title>
        <authorList>
            <person name="Stroehlein A.J."/>
            <person name="Korhonen P.K."/>
            <person name="Lee V.V."/>
            <person name="Ralph S.A."/>
            <person name="Mentink-Kane M."/>
            <person name="You H."/>
            <person name="McManus D.P."/>
            <person name="Tchuente L.T."/>
            <person name="Stothard J.R."/>
            <person name="Kaur P."/>
            <person name="Dudchenko O."/>
            <person name="Aiden E.L."/>
            <person name="Yang B."/>
            <person name="Yang H."/>
            <person name="Emery A.M."/>
            <person name="Webster B.L."/>
            <person name="Brindley P.J."/>
            <person name="Rollinson D."/>
            <person name="Chang B.C.H."/>
            <person name="Gasser R.B."/>
            <person name="Young N.D."/>
        </authorList>
    </citation>
    <scope>NUCLEOTIDE SEQUENCE</scope>
</reference>
<feature type="region of interest" description="Disordered" evidence="13">
    <location>
        <begin position="1221"/>
        <end position="1247"/>
    </location>
</feature>
<dbReference type="InterPro" id="IPR018490">
    <property type="entry name" value="cNMP-bd_dom_sf"/>
</dbReference>
<dbReference type="FunFam" id="3.90.70.10:FF:000001">
    <property type="entry name" value="Calpain-1 catalytic subunit"/>
    <property type="match status" value="1"/>
</dbReference>
<evidence type="ECO:0000256" key="6">
    <source>
        <dbReference type="ARBA" id="ARBA00022801"/>
    </source>
</evidence>
<feature type="active site" evidence="11 12">
    <location>
        <position position="1826"/>
    </location>
</feature>
<dbReference type="SUPFAM" id="SSF54001">
    <property type="entry name" value="Cysteine proteinases"/>
    <property type="match status" value="1"/>
</dbReference>
<dbReference type="PANTHER" id="PTHR10217:SF637">
    <property type="entry name" value="EAG-LIKE K[+] CHANNEL, ISOFORM A"/>
    <property type="match status" value="1"/>
</dbReference>
<feature type="transmembrane region" description="Helical" evidence="14">
    <location>
        <begin position="649"/>
        <end position="673"/>
    </location>
</feature>
<feature type="active site" evidence="11 12">
    <location>
        <position position="1643"/>
    </location>
</feature>
<dbReference type="GeneID" id="75578085"/>
<feature type="compositionally biased region" description="Low complexity" evidence="13">
    <location>
        <begin position="216"/>
        <end position="225"/>
    </location>
</feature>
<dbReference type="PROSITE" id="PS50042">
    <property type="entry name" value="CNMP_BINDING_3"/>
    <property type="match status" value="1"/>
</dbReference>
<reference evidence="17" key="3">
    <citation type="submission" date="2021-06" db="EMBL/GenBank/DDBJ databases">
        <title>Chromosome-level genome assembly for S. haematobium.</title>
        <authorList>
            <person name="Stroehlein A.J."/>
        </authorList>
    </citation>
    <scope>NUCLEOTIDE SEQUENCE</scope>
</reference>
<dbReference type="InterPro" id="IPR022684">
    <property type="entry name" value="Calpain_cysteine_protease"/>
</dbReference>
<evidence type="ECO:0000313" key="18">
    <source>
        <dbReference type="Proteomes" id="UP000471633"/>
    </source>
</evidence>
<feature type="transmembrane region" description="Helical" evidence="14">
    <location>
        <begin position="812"/>
        <end position="833"/>
    </location>
</feature>
<dbReference type="InterPro" id="IPR036213">
    <property type="entry name" value="Calpain_III_sf"/>
</dbReference>
<dbReference type="Gene3D" id="1.10.1200.260">
    <property type="match status" value="1"/>
</dbReference>
<gene>
    <name evidence="17" type="primary">KCNH8_2</name>
    <name evidence="17" type="ORF">MS3_00010222</name>
</gene>
<dbReference type="InterPro" id="IPR005821">
    <property type="entry name" value="Ion_trans_dom"/>
</dbReference>
<dbReference type="SUPFAM" id="SSF81324">
    <property type="entry name" value="Voltage-gated potassium channels"/>
    <property type="match status" value="1"/>
</dbReference>
<dbReference type="Pfam" id="PF13426">
    <property type="entry name" value="PAS_9"/>
    <property type="match status" value="1"/>
</dbReference>
<proteinExistence type="inferred from homology"/>
<evidence type="ECO:0000256" key="10">
    <source>
        <dbReference type="ARBA" id="ARBA00023136"/>
    </source>
</evidence>
<dbReference type="Gene3D" id="2.60.120.10">
    <property type="entry name" value="Jelly Rolls"/>
    <property type="match status" value="1"/>
</dbReference>
<feature type="transmembrane region" description="Helical" evidence="14">
    <location>
        <begin position="840"/>
        <end position="864"/>
    </location>
</feature>
<dbReference type="InterPro" id="IPR035965">
    <property type="entry name" value="PAS-like_dom_sf"/>
</dbReference>
<dbReference type="Gene3D" id="3.30.450.20">
    <property type="entry name" value="PAS domain"/>
    <property type="match status" value="1"/>
</dbReference>
<feature type="compositionally biased region" description="Polar residues" evidence="13">
    <location>
        <begin position="1282"/>
        <end position="1295"/>
    </location>
</feature>
<dbReference type="GO" id="GO:0005886">
    <property type="term" value="C:plasma membrane"/>
    <property type="evidence" value="ECO:0007669"/>
    <property type="project" value="TreeGrafter"/>
</dbReference>
<dbReference type="Pfam" id="PF00648">
    <property type="entry name" value="Peptidase_C2"/>
    <property type="match status" value="1"/>
</dbReference>
<feature type="transmembrane region" description="Helical" evidence="14">
    <location>
        <begin position="606"/>
        <end position="628"/>
    </location>
</feature>
<evidence type="ECO:0000313" key="17">
    <source>
        <dbReference type="EMBL" id="KAH9596466.1"/>
    </source>
</evidence>
<comment type="caution">
    <text evidence="17">The sequence shown here is derived from an EMBL/GenBank/DDBJ whole genome shotgun (WGS) entry which is preliminary data.</text>
</comment>
<dbReference type="PROSITE" id="PS00139">
    <property type="entry name" value="THIOL_PROTEASE_CYS"/>
    <property type="match status" value="1"/>
</dbReference>
<evidence type="ECO:0000256" key="2">
    <source>
        <dbReference type="ARBA" id="ARBA00007623"/>
    </source>
</evidence>
<evidence type="ECO:0000256" key="3">
    <source>
        <dbReference type="ARBA" id="ARBA00022448"/>
    </source>
</evidence>
<evidence type="ECO:0000259" key="16">
    <source>
        <dbReference type="PROSITE" id="PS50203"/>
    </source>
</evidence>
<dbReference type="InterPro" id="IPR001300">
    <property type="entry name" value="Peptidase_C2_calpain_cat"/>
</dbReference>
<dbReference type="KEGG" id="shx:MS3_00010222"/>
<feature type="region of interest" description="Disordered" evidence="13">
    <location>
        <begin position="206"/>
        <end position="225"/>
    </location>
</feature>
<evidence type="ECO:0000256" key="13">
    <source>
        <dbReference type="SAM" id="MobiDB-lite"/>
    </source>
</evidence>
<dbReference type="InterPro" id="IPR000014">
    <property type="entry name" value="PAS"/>
</dbReference>
<keyword evidence="10 14" id="KW-0472">Membrane</keyword>
<dbReference type="Proteomes" id="UP000471633">
    <property type="component" value="Unassembled WGS sequence"/>
</dbReference>
<dbReference type="PANTHER" id="PTHR10217">
    <property type="entry name" value="VOLTAGE AND LIGAND GATED POTASSIUM CHANNEL"/>
    <property type="match status" value="1"/>
</dbReference>
<dbReference type="SMART" id="SM00230">
    <property type="entry name" value="CysPc"/>
    <property type="match status" value="1"/>
</dbReference>
<dbReference type="InterPro" id="IPR000169">
    <property type="entry name" value="Pept_cys_AS"/>
</dbReference>
<dbReference type="PROSITE" id="PS50203">
    <property type="entry name" value="CALPAIN_CAT"/>
    <property type="match status" value="1"/>
</dbReference>
<keyword evidence="9" id="KW-0406">Ion transport</keyword>
<reference evidence="17" key="2">
    <citation type="journal article" date="2019" name="Gigascience">
        <title>High-quality Schistosoma haematobium genome achieved by single-molecule and long-range sequencing.</title>
        <authorList>
            <person name="Stroehlein A.J."/>
            <person name="Korhonen P.K."/>
            <person name="Chong T.M."/>
            <person name="Lim Y.L."/>
            <person name="Chan K.G."/>
            <person name="Webster B."/>
            <person name="Rollinson D."/>
            <person name="Brindley P.J."/>
            <person name="Gasser R.B."/>
            <person name="Young N.D."/>
        </authorList>
    </citation>
    <scope>NUCLEOTIDE SEQUENCE</scope>
</reference>
<feature type="compositionally biased region" description="Low complexity" evidence="13">
    <location>
        <begin position="434"/>
        <end position="448"/>
    </location>
</feature>
<dbReference type="InterPro" id="IPR022682">
    <property type="entry name" value="Calpain_domain_III"/>
</dbReference>
<dbReference type="CDD" id="cd00044">
    <property type="entry name" value="CysPc"/>
    <property type="match status" value="1"/>
</dbReference>
<feature type="region of interest" description="Disordered" evidence="13">
    <location>
        <begin position="430"/>
        <end position="454"/>
    </location>
</feature>
<dbReference type="GO" id="GO:0004198">
    <property type="term" value="F:calcium-dependent cysteine-type endopeptidase activity"/>
    <property type="evidence" value="ECO:0007669"/>
    <property type="project" value="InterPro"/>
</dbReference>
<dbReference type="GO" id="GO:0006508">
    <property type="term" value="P:proteolysis"/>
    <property type="evidence" value="ECO:0007669"/>
    <property type="project" value="UniProtKB-KW"/>
</dbReference>
<sequence length="2114" mass="242269">MSQHKGLSTPQNKFLETIVARSDALHANFVLGNAQRKYYPIVYCSDGFLLLTHYSRANVMSRSSICQFLWGSETTPTVRMEINQAFHNHYEYRNRAVFYTRTGEPFTCDFTVTPIRNERSEVVLFLCSYQQVRQDLIHPNVYQSGFKMNHSKTHSILSWASELPFSKSYLHLRNNIFTETAENDDAHLQRSYSKVNLTQTSILSGFPEENDPYEESPTSTTTSQSISKHYLNITGAVSATPLSTSYSNQDLLKESQINIKRNSYDLPSDFYSETKLHYPKEYYLPSYCQSTTFVDVLHNPSCTTIPQNIPRKFNACIHRNLSILSLPQIKSQLRKFSRRKSITKTSEEINNKRIHEFTLTSPAKSPVVSYAKLQSTTCNYSPIKTDKIITVNENNKKTHFWENSNYLPYSTILSNQSKRDQPKTDKIIHSDEINSQQSNSTNINQLSSALKTESRNNSTQLDNVLIENKMNKTTNCFSFISQRLSDNRSYSYENISKRICEPDPKKYSYKRRKSLALIHGFGFRGRKIQNSNSSKLNQQIKNFSVKNVPEYKIQKLTKSNFVLLHYGLFHIIWDWLLLILTFYIAFIVPYNVTFESHSTHSGRCRIIDLMVEIFLIVDVILNFHTTYVNKNGQIINDRHLIAKHYAKGWLILDLLAALPVDFILIICQITSIINLNDVNMNTNLIDKLNYVNVSINETNGPHLYYNDNKHDIRPIVNFNLISLLQMMKLARLLRLARLIQKIIRLSQYSVIVLGLLMFSFALVAHWCACIWYVIGLYEIDGSDIGWLEDLARRLRSPFHLNRSGGPTEGSKYFTALYFTCSSLTSVGFGNVSANTLNEKIFAICIMLLGALMHAAVFGNVTAIIQRMYARRTTFQSKVQDLKEFIEVYRIPKTLKSRMEDFFQTTWAINRGIDVPEVLKIYPEELQGDIYLHLNREVLGLKVFEKASRDCLKSLAINFKLIFCTPGEYLIHTGDILRRLYFVSNGSLEVLETDEVVALLGKNDWFGAFLETDVSINGTTNNISSSSFPIIRSRCDVKSLTYCDLHYIDLITLSEILNQHPRFKAELKSYLYEDLSFNIQEGVENCLSHDVITVPAITLQLANDEKDWEDSETKLNVIKDVESLKPPKFIFDNKGRSCSLTTYDEESGLLIPHANDRSNSEISITKPLSTITKPKVTGANQIAWQFRSPTLGTKYLSHYPRRLQSTDKIVTRRRFFLLKSSKSSGCSSNLDLTQKSKENKSPPSNYKPIEELNETMSYKTFTCNLKSFSPKQNRRHTMPAFEAQNSESKATSSSVMNPYRRSDRHTDDTWIFSNHSSGTQSNDELCSSSIASPQCLSYNYEKTPLLSSQCLSIPNVNFTENTQPQIVSSKPICVSMQLTQFNSLNCDINTISTSNLCLYTPNTSPVNSIWSCTNDYNPNRCTLSNRVYHLQGSNLNEIHLINELRNLNNRLECIELQFTKIHMRRKKQNSDAETEMTGVPSNYMDILKPTLTEKRLQFNLHIPWSITPKGYAKLHEKLTSTCIPHSDGKADSMAGRVYRQIFLDRANSSNGFTPCSKSETTYASPTEMRNTKISQYEIISAKMTEAKRLYEDLDFPANNNSIGDLQQVLGKIEWKRPKDINPYAAFCTKSYSRFDVDQGALGDCWFSAVMATITKYPALMNNIIPSNQTFRGTLYTGAFVFNFWCFGEWVEVVIDDRLPVLKGTCNLVFMHSTDTNEFWSCLLEKAYAKLCGSYAHLTGGFQSEAMEDFTGGICTTVILNQKERPPNLFKMMEHYTKTCCILGADVGGDKNKRREKMGLIGSHAYSVTGVGKVNYLGKEVHLVRCRNPWGEKHEWKGSWSDNSPEWKNVKSKDKKALQYKSKEDGEFWMSFDDFENNFTLLEICHFGYASLDHRDEIDKKKRCEEICFAGEWVANVNAGGSFNYPGNFVYTIKQVSELQNTCLTAEELLCRKPLLTSDYIPRREVTLEADLFPGTFIIIPSTYNPNQEARFICRVFSTVKMKQLELDEENLYEGFPKKELTSLELNFKQLCNPITETINSRILGTILDQYNFRDYMIGFTEFPSNLCSSLISSASVSFIKKYHNSNHDLICLTVSKFRNYTTELLIFGIGYLKMW</sequence>
<reference evidence="17" key="1">
    <citation type="journal article" date="2012" name="Nat. Genet.">
        <title>Whole-genome sequence of Schistosoma haematobium.</title>
        <authorList>
            <person name="Young N.D."/>
            <person name="Jex A.R."/>
            <person name="Li B."/>
            <person name="Liu S."/>
            <person name="Yang L."/>
            <person name="Xiong Z."/>
            <person name="Li Y."/>
            <person name="Cantacessi C."/>
            <person name="Hall R.S."/>
            <person name="Xu X."/>
            <person name="Chen F."/>
            <person name="Wu X."/>
            <person name="Zerlotini A."/>
            <person name="Oliveira G."/>
            <person name="Hofmann A."/>
            <person name="Zhang G."/>
            <person name="Fang X."/>
            <person name="Kang Y."/>
            <person name="Campbell B.E."/>
            <person name="Loukas A."/>
            <person name="Ranganathan S."/>
            <person name="Rollinson D."/>
            <person name="Rinaldi G."/>
            <person name="Brindley P.J."/>
            <person name="Yang H."/>
            <person name="Wang J."/>
            <person name="Wang J."/>
            <person name="Gasser R.B."/>
        </authorList>
    </citation>
    <scope>NUCLEOTIDE SEQUENCE</scope>
</reference>
<dbReference type="SUPFAM" id="SSF51206">
    <property type="entry name" value="cAMP-binding domain-like"/>
    <property type="match status" value="1"/>
</dbReference>